<gene>
    <name evidence="1" type="ORF">MNB_SV-9-1648</name>
</gene>
<organism evidence="1">
    <name type="scientific">hydrothermal vent metagenome</name>
    <dbReference type="NCBI Taxonomy" id="652676"/>
    <lineage>
        <taxon>unclassified sequences</taxon>
        <taxon>metagenomes</taxon>
        <taxon>ecological metagenomes</taxon>
    </lineage>
</organism>
<proteinExistence type="predicted"/>
<evidence type="ECO:0000313" key="1">
    <source>
        <dbReference type="EMBL" id="SFV59732.1"/>
    </source>
</evidence>
<dbReference type="AlphaFoldDB" id="A0A1W1C200"/>
<name>A0A1W1C200_9ZZZZ</name>
<protein>
    <submittedName>
        <fullName evidence="1">Uncharacterized protein</fullName>
    </submittedName>
</protein>
<accession>A0A1W1C200</accession>
<reference evidence="1" key="1">
    <citation type="submission" date="2016-10" db="EMBL/GenBank/DDBJ databases">
        <authorList>
            <person name="de Groot N.N."/>
        </authorList>
    </citation>
    <scope>NUCLEOTIDE SEQUENCE</scope>
</reference>
<sequence length="213" mass="24454">MMCSHPQDIFKEATLKAMDITYIKPEKKDMSKTFEESLTILKNDKSIKSLHKDITKLSSSWAKTKKKIDNKISKKNVNSTYKSVVSFEKSCLVIADKMANKKYNMSKNRIAKLNLYIQQLTTLYIIKAWDSVDEKSYAQNVKKMIKFYEDGYKAIKKDKKNSAKIKAQLEDINKAFTALKFMTTSTSGRYMPVLAVKKASDINMLTQTILEGK</sequence>
<dbReference type="EMBL" id="FPHG01000040">
    <property type="protein sequence ID" value="SFV59732.1"/>
    <property type="molecule type" value="Genomic_DNA"/>
</dbReference>